<dbReference type="Pfam" id="PF01757">
    <property type="entry name" value="Acyl_transf_3"/>
    <property type="match status" value="1"/>
</dbReference>
<organism evidence="5 6">
    <name type="scientific">Chilo suppressalis</name>
    <name type="common">Asiatic rice borer moth</name>
    <dbReference type="NCBI Taxonomy" id="168631"/>
    <lineage>
        <taxon>Eukaryota</taxon>
        <taxon>Metazoa</taxon>
        <taxon>Ecdysozoa</taxon>
        <taxon>Arthropoda</taxon>
        <taxon>Hexapoda</taxon>
        <taxon>Insecta</taxon>
        <taxon>Pterygota</taxon>
        <taxon>Neoptera</taxon>
        <taxon>Endopterygota</taxon>
        <taxon>Lepidoptera</taxon>
        <taxon>Glossata</taxon>
        <taxon>Ditrysia</taxon>
        <taxon>Pyraloidea</taxon>
        <taxon>Crambidae</taxon>
        <taxon>Crambinae</taxon>
        <taxon>Chilo</taxon>
    </lineage>
</organism>
<feature type="domain" description="Acyltransferase 3" evidence="3">
    <location>
        <begin position="293"/>
        <end position="544"/>
    </location>
</feature>
<keyword evidence="2" id="KW-0732">Signal</keyword>
<dbReference type="Pfam" id="PF20146">
    <property type="entry name" value="NRF"/>
    <property type="match status" value="1"/>
</dbReference>
<protein>
    <recommendedName>
        <fullName evidence="7">Acyltransferase 3 domain-containing protein</fullName>
    </recommendedName>
</protein>
<dbReference type="InterPro" id="IPR006621">
    <property type="entry name" value="Nose-resist-to-fluoxetine_N"/>
</dbReference>
<keyword evidence="6" id="KW-1185">Reference proteome</keyword>
<feature type="chain" id="PRO_5045470032" description="Acyltransferase 3 domain-containing protein" evidence="2">
    <location>
        <begin position="24"/>
        <end position="556"/>
    </location>
</feature>
<gene>
    <name evidence="5" type="ORF">CHILSU_LOCUS1664</name>
</gene>
<evidence type="ECO:0000313" key="6">
    <source>
        <dbReference type="Proteomes" id="UP001153292"/>
    </source>
</evidence>
<proteinExistence type="predicted"/>
<dbReference type="InterPro" id="IPR002656">
    <property type="entry name" value="Acyl_transf_3_dom"/>
</dbReference>
<evidence type="ECO:0000259" key="3">
    <source>
        <dbReference type="Pfam" id="PF01757"/>
    </source>
</evidence>
<sequence length="556" mass="64322">MLATMCNNSVVIILLLVVYSSNGYRRAFDYDLYKNVLDPKLCQRQMEILVTTNLQWLFLDSSGKIPNGIASSNLNDLGDYYQCLSIAVYANDTFIEGKYSGIQIPLDQPIQIPQLPEIPEIPELPPIPNITIPIWPIEQVRSQEQMNNIRLLAQIMAGVGEENVLVEQQDINTRIFPMFITAQNRAMLGVCVPKVCTSTEAVTYFQRHIPFLNFTFMEYYYRLPQDRPFAPADYVAFVIFSVIGFLVIISTTYDLYSNFQLRQRPNKMYCCFSVYTNTKRFLTFNSNPEALECVDGIRAISMLWVVVGHTYSMTFLGFVYNVQDILEWMRLFTSTWVNSAPLSVDTFFLLSGILVVYSTTGKISKSRFIRTVHLFYMNRLLRIFPLLATVILLQASVFNYLSDGPFWMNVGAATENCRKYWWSALLHVQNYVNPTRVCIPQTWYLSVDMQLYIFSPLILVWLFGSRKFAWGVLCCIFLLSLVSASVYSFIYDFSAALVQPNRMFEIVNYFETYYFNTLARAPPFFVGMIYGYILHLYRGKKVRITSVSKFLIYFVN</sequence>
<feature type="transmembrane region" description="Helical" evidence="1">
    <location>
        <begin position="380"/>
        <end position="401"/>
    </location>
</feature>
<reference evidence="5" key="1">
    <citation type="submission" date="2021-12" db="EMBL/GenBank/DDBJ databases">
        <authorList>
            <person name="King R."/>
        </authorList>
    </citation>
    <scope>NUCLEOTIDE SEQUENCE</scope>
</reference>
<evidence type="ECO:0000256" key="1">
    <source>
        <dbReference type="SAM" id="Phobius"/>
    </source>
</evidence>
<feature type="transmembrane region" description="Helical" evidence="1">
    <location>
        <begin position="443"/>
        <end position="463"/>
    </location>
</feature>
<feature type="transmembrane region" description="Helical" evidence="1">
    <location>
        <begin position="234"/>
        <end position="256"/>
    </location>
</feature>
<dbReference type="PANTHER" id="PTHR11161:SF0">
    <property type="entry name" value="O-ACYLTRANSFERASE LIKE PROTEIN"/>
    <property type="match status" value="1"/>
</dbReference>
<feature type="domain" description="Nose resistant-to-fluoxetine protein N-terminal" evidence="4">
    <location>
        <begin position="58"/>
        <end position="201"/>
    </location>
</feature>
<dbReference type="InterPro" id="IPR052728">
    <property type="entry name" value="O2_lipid_transport_reg"/>
</dbReference>
<feature type="transmembrane region" description="Helical" evidence="1">
    <location>
        <begin position="302"/>
        <end position="320"/>
    </location>
</feature>
<evidence type="ECO:0000259" key="4">
    <source>
        <dbReference type="Pfam" id="PF20146"/>
    </source>
</evidence>
<keyword evidence="1" id="KW-0812">Transmembrane</keyword>
<name>A0ABN8AS22_CHISP</name>
<dbReference type="Proteomes" id="UP001153292">
    <property type="component" value="Chromosome 11"/>
</dbReference>
<accession>A0ABN8AS22</accession>
<keyword evidence="1" id="KW-0472">Membrane</keyword>
<feature type="transmembrane region" description="Helical" evidence="1">
    <location>
        <begin position="513"/>
        <end position="533"/>
    </location>
</feature>
<keyword evidence="1" id="KW-1133">Transmembrane helix</keyword>
<evidence type="ECO:0000313" key="5">
    <source>
        <dbReference type="EMBL" id="CAH0398541.1"/>
    </source>
</evidence>
<feature type="transmembrane region" description="Helical" evidence="1">
    <location>
        <begin position="470"/>
        <end position="493"/>
    </location>
</feature>
<dbReference type="PANTHER" id="PTHR11161">
    <property type="entry name" value="O-ACYLTRANSFERASE"/>
    <property type="match status" value="1"/>
</dbReference>
<feature type="transmembrane region" description="Helical" evidence="1">
    <location>
        <begin position="340"/>
        <end position="359"/>
    </location>
</feature>
<evidence type="ECO:0008006" key="7">
    <source>
        <dbReference type="Google" id="ProtNLM"/>
    </source>
</evidence>
<feature type="signal peptide" evidence="2">
    <location>
        <begin position="1"/>
        <end position="23"/>
    </location>
</feature>
<evidence type="ECO:0000256" key="2">
    <source>
        <dbReference type="SAM" id="SignalP"/>
    </source>
</evidence>
<dbReference type="EMBL" id="OU963904">
    <property type="protein sequence ID" value="CAH0398541.1"/>
    <property type="molecule type" value="Genomic_DNA"/>
</dbReference>